<evidence type="ECO:0000256" key="5">
    <source>
        <dbReference type="ARBA" id="ARBA00022771"/>
    </source>
</evidence>
<keyword evidence="3" id="KW-0808">Transferase</keyword>
<dbReference type="PROSITE" id="PS00518">
    <property type="entry name" value="ZF_RING_1"/>
    <property type="match status" value="1"/>
</dbReference>
<dbReference type="PANTHER" id="PTHR46077">
    <property type="entry name" value="E3 UBIQUITIN-PROTEIN LIGASE TOPORS"/>
    <property type="match status" value="1"/>
</dbReference>
<dbReference type="SMART" id="SM00184">
    <property type="entry name" value="RING"/>
    <property type="match status" value="1"/>
</dbReference>
<feature type="domain" description="RING-type" evidence="10">
    <location>
        <begin position="28"/>
        <end position="66"/>
    </location>
</feature>
<keyword evidence="12" id="KW-1185">Reference proteome</keyword>
<dbReference type="InterPro" id="IPR001841">
    <property type="entry name" value="Znf_RING"/>
</dbReference>
<evidence type="ECO:0000256" key="9">
    <source>
        <dbReference type="PROSITE-ProRule" id="PRU00175"/>
    </source>
</evidence>
<dbReference type="AlphaFoldDB" id="A0AAD5Y717"/>
<organism evidence="11 12">
    <name type="scientific">Boothiomyces macroporosus</name>
    <dbReference type="NCBI Taxonomy" id="261099"/>
    <lineage>
        <taxon>Eukaryota</taxon>
        <taxon>Fungi</taxon>
        <taxon>Fungi incertae sedis</taxon>
        <taxon>Chytridiomycota</taxon>
        <taxon>Chytridiomycota incertae sedis</taxon>
        <taxon>Chytridiomycetes</taxon>
        <taxon>Rhizophydiales</taxon>
        <taxon>Terramycetaceae</taxon>
        <taxon>Boothiomyces</taxon>
    </lineage>
</organism>
<dbReference type="EMBL" id="JADGKB010000069">
    <property type="protein sequence ID" value="KAJ3255239.1"/>
    <property type="molecule type" value="Genomic_DNA"/>
</dbReference>
<comment type="caution">
    <text evidence="11">The sequence shown here is derived from an EMBL/GenBank/DDBJ whole genome shotgun (WGS) entry which is preliminary data.</text>
</comment>
<dbReference type="GO" id="GO:0061630">
    <property type="term" value="F:ubiquitin protein ligase activity"/>
    <property type="evidence" value="ECO:0007669"/>
    <property type="project" value="UniProtKB-EC"/>
</dbReference>
<dbReference type="GO" id="GO:0000209">
    <property type="term" value="P:protein polyubiquitination"/>
    <property type="evidence" value="ECO:0007669"/>
    <property type="project" value="TreeGrafter"/>
</dbReference>
<evidence type="ECO:0000313" key="11">
    <source>
        <dbReference type="EMBL" id="KAJ3255239.1"/>
    </source>
</evidence>
<comment type="catalytic activity">
    <reaction evidence="1">
        <text>S-ubiquitinyl-[E2 ubiquitin-conjugating enzyme]-L-cysteine + [acceptor protein]-L-lysine = [E2 ubiquitin-conjugating enzyme]-L-cysteine + N(6)-ubiquitinyl-[acceptor protein]-L-lysine.</text>
        <dbReference type="EC" id="2.3.2.27"/>
    </reaction>
</comment>
<evidence type="ECO:0000256" key="8">
    <source>
        <dbReference type="ARBA" id="ARBA00023163"/>
    </source>
</evidence>
<protein>
    <recommendedName>
        <fullName evidence="2">RING-type E3 ubiquitin transferase</fullName>
        <ecNumber evidence="2">2.3.2.27</ecNumber>
    </recommendedName>
</protein>
<accession>A0AAD5Y717</accession>
<gene>
    <name evidence="11" type="ORF">HK103_006373</name>
</gene>
<dbReference type="InterPro" id="IPR013083">
    <property type="entry name" value="Znf_RING/FYVE/PHD"/>
</dbReference>
<reference evidence="11" key="1">
    <citation type="submission" date="2020-05" db="EMBL/GenBank/DDBJ databases">
        <title>Phylogenomic resolution of chytrid fungi.</title>
        <authorList>
            <person name="Stajich J.E."/>
            <person name="Amses K."/>
            <person name="Simmons R."/>
            <person name="Seto K."/>
            <person name="Myers J."/>
            <person name="Bonds A."/>
            <person name="Quandt C.A."/>
            <person name="Barry K."/>
            <person name="Liu P."/>
            <person name="Grigoriev I."/>
            <person name="Longcore J.E."/>
            <person name="James T.Y."/>
        </authorList>
    </citation>
    <scope>NUCLEOTIDE SEQUENCE</scope>
    <source>
        <strain evidence="11">PLAUS21</strain>
    </source>
</reference>
<evidence type="ECO:0000256" key="6">
    <source>
        <dbReference type="ARBA" id="ARBA00022833"/>
    </source>
</evidence>
<keyword evidence="5 9" id="KW-0863">Zinc-finger</keyword>
<name>A0AAD5Y717_9FUNG</name>
<keyword evidence="8" id="KW-0804">Transcription</keyword>
<evidence type="ECO:0000313" key="12">
    <source>
        <dbReference type="Proteomes" id="UP001210925"/>
    </source>
</evidence>
<evidence type="ECO:0000256" key="1">
    <source>
        <dbReference type="ARBA" id="ARBA00000900"/>
    </source>
</evidence>
<dbReference type="PROSITE" id="PS50089">
    <property type="entry name" value="ZF_RING_2"/>
    <property type="match status" value="1"/>
</dbReference>
<dbReference type="GO" id="GO:0006513">
    <property type="term" value="P:protein monoubiquitination"/>
    <property type="evidence" value="ECO:0007669"/>
    <property type="project" value="TreeGrafter"/>
</dbReference>
<keyword evidence="6" id="KW-0862">Zinc</keyword>
<evidence type="ECO:0000256" key="3">
    <source>
        <dbReference type="ARBA" id="ARBA00022679"/>
    </source>
</evidence>
<dbReference type="PANTHER" id="PTHR46077:SF1">
    <property type="entry name" value="TOP1 BINDING ARGININE_SERINE RICH PROTEIN, E3 UBIQUITIN LIGASE"/>
    <property type="match status" value="1"/>
</dbReference>
<dbReference type="Gene3D" id="3.30.40.10">
    <property type="entry name" value="Zinc/RING finger domain, C3HC4 (zinc finger)"/>
    <property type="match status" value="1"/>
</dbReference>
<dbReference type="GO" id="GO:0008270">
    <property type="term" value="F:zinc ion binding"/>
    <property type="evidence" value="ECO:0007669"/>
    <property type="project" value="UniProtKB-KW"/>
</dbReference>
<evidence type="ECO:0000259" key="10">
    <source>
        <dbReference type="PROSITE" id="PS50089"/>
    </source>
</evidence>
<keyword evidence="7" id="KW-0805">Transcription regulation</keyword>
<dbReference type="EC" id="2.3.2.27" evidence="2"/>
<proteinExistence type="predicted"/>
<evidence type="ECO:0000256" key="4">
    <source>
        <dbReference type="ARBA" id="ARBA00022723"/>
    </source>
</evidence>
<dbReference type="Pfam" id="PF13920">
    <property type="entry name" value="zf-C3HC4_3"/>
    <property type="match status" value="1"/>
</dbReference>
<dbReference type="InterPro" id="IPR017907">
    <property type="entry name" value="Znf_RING_CS"/>
</dbReference>
<evidence type="ECO:0000256" key="2">
    <source>
        <dbReference type="ARBA" id="ARBA00012483"/>
    </source>
</evidence>
<dbReference type="Proteomes" id="UP001210925">
    <property type="component" value="Unassembled WGS sequence"/>
</dbReference>
<evidence type="ECO:0000256" key="7">
    <source>
        <dbReference type="ARBA" id="ARBA00023015"/>
    </source>
</evidence>
<dbReference type="SUPFAM" id="SSF57850">
    <property type="entry name" value="RING/U-box"/>
    <property type="match status" value="1"/>
</dbReference>
<sequence>MSPINETEENIAIEEGRIVAVEEELEPCSICLSNPTKSTLIPCFHKFCFNCIKKWLINNPTCPLCKQQTELVSNNTDILEIKDLKRQPSKWGKGPMAGIALRKYIFKHKKQTIVQKKEIIVKPELKEWIARDLEAIGIHSDLLTNYIYASFIQYKNDPDIQKQLCILLQDYLTDYTELFVGELIRFSCSKLNIKTFDSYIKHE</sequence>
<keyword evidence="4" id="KW-0479">Metal-binding</keyword>